<keyword evidence="5 7" id="KW-1133">Transmembrane helix</keyword>
<dbReference type="Proteomes" id="UP000228531">
    <property type="component" value="Unassembled WGS sequence"/>
</dbReference>
<dbReference type="PANTHER" id="PTHR23513">
    <property type="entry name" value="INTEGRAL MEMBRANE EFFLUX PROTEIN-RELATED"/>
    <property type="match status" value="1"/>
</dbReference>
<dbReference type="OrthoDB" id="145388at2"/>
<name>A0A2M8W0T6_9RHOB</name>
<evidence type="ECO:0000256" key="3">
    <source>
        <dbReference type="ARBA" id="ARBA00022475"/>
    </source>
</evidence>
<evidence type="ECO:0000256" key="6">
    <source>
        <dbReference type="ARBA" id="ARBA00023136"/>
    </source>
</evidence>
<dbReference type="PANTHER" id="PTHR23513:SF6">
    <property type="entry name" value="MAJOR FACILITATOR SUPERFAMILY ASSOCIATED DOMAIN-CONTAINING PROTEIN"/>
    <property type="match status" value="1"/>
</dbReference>
<feature type="transmembrane region" description="Helical" evidence="7">
    <location>
        <begin position="280"/>
        <end position="301"/>
    </location>
</feature>
<evidence type="ECO:0000256" key="7">
    <source>
        <dbReference type="SAM" id="Phobius"/>
    </source>
</evidence>
<feature type="transmembrane region" description="Helical" evidence="7">
    <location>
        <begin position="308"/>
        <end position="327"/>
    </location>
</feature>
<feature type="transmembrane region" description="Helical" evidence="7">
    <location>
        <begin position="43"/>
        <end position="65"/>
    </location>
</feature>
<gene>
    <name evidence="8" type="ORF">BC777_3597</name>
</gene>
<evidence type="ECO:0000256" key="5">
    <source>
        <dbReference type="ARBA" id="ARBA00022989"/>
    </source>
</evidence>
<dbReference type="SUPFAM" id="SSF103473">
    <property type="entry name" value="MFS general substrate transporter"/>
    <property type="match status" value="1"/>
</dbReference>
<evidence type="ECO:0000256" key="2">
    <source>
        <dbReference type="ARBA" id="ARBA00022448"/>
    </source>
</evidence>
<comment type="caution">
    <text evidence="8">The sequence shown here is derived from an EMBL/GenBank/DDBJ whole genome shotgun (WGS) entry which is preliminary data.</text>
</comment>
<feature type="transmembrane region" description="Helical" evidence="7">
    <location>
        <begin position="77"/>
        <end position="97"/>
    </location>
</feature>
<dbReference type="EMBL" id="PGTY01000004">
    <property type="protein sequence ID" value="PJI84536.1"/>
    <property type="molecule type" value="Genomic_DNA"/>
</dbReference>
<evidence type="ECO:0000313" key="9">
    <source>
        <dbReference type="Proteomes" id="UP000228531"/>
    </source>
</evidence>
<sequence length="405" mass="42568">MATALLARNRNFRLLFSAGALTNLGDGLVVLALPWLATLMTDNALMIGAVAAAGRLPWLFFAIPAGVIIDRVDRRKLIARADLLRAVIAFAIMLLALQSHDEGGVWLLAGLAFLLGSAEVLRDNAAQTILPSIVASEDLEKANGQLWSTEQLTGQFIGPPLAGVLIAAGIAVPFGLHAGFLVLAAGLVWLITLQPTLKAQTGFGQALLEGIAFMRGDALLLRLAIVLGIANFIATATLTVQVLFAQDVLALSPAAYGLVLSAAAMGAISGSLLAPWLTRLFGIQLCLFASVAGWGIGYTTIGLTSQGVVMACALYGVMAAAMLWNVITVSWRQRRIPSELLGRVNSIYRFFGWGSMPLGALAGGLLVSVLEDDMGREMAIRAPFLLAGLSCAALLAYAVFKLSLD</sequence>
<keyword evidence="3" id="KW-1003">Cell membrane</keyword>
<keyword evidence="4 7" id="KW-0812">Transmembrane</keyword>
<keyword evidence="9" id="KW-1185">Reference proteome</keyword>
<reference evidence="8 9" key="1">
    <citation type="submission" date="2017-11" db="EMBL/GenBank/DDBJ databases">
        <title>Genomic Encyclopedia of Archaeal and Bacterial Type Strains, Phase II (KMG-II): From Individual Species to Whole Genera.</title>
        <authorList>
            <person name="Goeker M."/>
        </authorList>
    </citation>
    <scope>NUCLEOTIDE SEQUENCE [LARGE SCALE GENOMIC DNA]</scope>
    <source>
        <strain evidence="8 9">DSM 29128</strain>
    </source>
</reference>
<dbReference type="AlphaFoldDB" id="A0A2M8W0T6"/>
<dbReference type="InterPro" id="IPR010290">
    <property type="entry name" value="TM_effector"/>
</dbReference>
<evidence type="ECO:0000256" key="1">
    <source>
        <dbReference type="ARBA" id="ARBA00004651"/>
    </source>
</evidence>
<feature type="transmembrane region" description="Helical" evidence="7">
    <location>
        <begin position="161"/>
        <end position="191"/>
    </location>
</feature>
<dbReference type="Pfam" id="PF05977">
    <property type="entry name" value="MFS_3"/>
    <property type="match status" value="1"/>
</dbReference>
<dbReference type="Gene3D" id="1.20.1250.20">
    <property type="entry name" value="MFS general substrate transporter like domains"/>
    <property type="match status" value="1"/>
</dbReference>
<feature type="transmembrane region" description="Helical" evidence="7">
    <location>
        <begin position="256"/>
        <end position="274"/>
    </location>
</feature>
<evidence type="ECO:0000256" key="4">
    <source>
        <dbReference type="ARBA" id="ARBA00022692"/>
    </source>
</evidence>
<keyword evidence="2" id="KW-0813">Transport</keyword>
<feature type="transmembrane region" description="Helical" evidence="7">
    <location>
        <begin position="12"/>
        <end position="37"/>
    </location>
</feature>
<feature type="transmembrane region" description="Helical" evidence="7">
    <location>
        <begin position="382"/>
        <end position="400"/>
    </location>
</feature>
<organism evidence="8 9">
    <name type="scientific">Yoonia maricola</name>
    <dbReference type="NCBI Taxonomy" id="420999"/>
    <lineage>
        <taxon>Bacteria</taxon>
        <taxon>Pseudomonadati</taxon>
        <taxon>Pseudomonadota</taxon>
        <taxon>Alphaproteobacteria</taxon>
        <taxon>Rhodobacterales</taxon>
        <taxon>Paracoccaceae</taxon>
        <taxon>Yoonia</taxon>
    </lineage>
</organism>
<proteinExistence type="predicted"/>
<dbReference type="GO" id="GO:0005886">
    <property type="term" value="C:plasma membrane"/>
    <property type="evidence" value="ECO:0007669"/>
    <property type="project" value="UniProtKB-SubCell"/>
</dbReference>
<feature type="transmembrane region" description="Helical" evidence="7">
    <location>
        <begin position="219"/>
        <end position="244"/>
    </location>
</feature>
<dbReference type="RefSeq" id="WP_100369533.1">
    <property type="nucleotide sequence ID" value="NZ_PGTY01000004.1"/>
</dbReference>
<feature type="transmembrane region" description="Helical" evidence="7">
    <location>
        <begin position="347"/>
        <end position="370"/>
    </location>
</feature>
<protein>
    <submittedName>
        <fullName evidence="8">Transmembrane secretion effector</fullName>
    </submittedName>
</protein>
<comment type="subcellular location">
    <subcellularLocation>
        <location evidence="1">Cell membrane</location>
        <topology evidence="1">Multi-pass membrane protein</topology>
    </subcellularLocation>
</comment>
<dbReference type="CDD" id="cd06173">
    <property type="entry name" value="MFS_MefA_like"/>
    <property type="match status" value="1"/>
</dbReference>
<keyword evidence="6 7" id="KW-0472">Membrane</keyword>
<accession>A0A2M8W0T6</accession>
<evidence type="ECO:0000313" key="8">
    <source>
        <dbReference type="EMBL" id="PJI84536.1"/>
    </source>
</evidence>
<dbReference type="InterPro" id="IPR036259">
    <property type="entry name" value="MFS_trans_sf"/>
</dbReference>